<dbReference type="InterPro" id="IPR002539">
    <property type="entry name" value="MaoC-like_dom"/>
</dbReference>
<evidence type="ECO:0000256" key="1">
    <source>
        <dbReference type="SAM" id="Phobius"/>
    </source>
</evidence>
<dbReference type="PANTHER" id="PTHR43664">
    <property type="entry name" value="MONOAMINE OXIDASE-RELATED"/>
    <property type="match status" value="1"/>
</dbReference>
<dbReference type="InterPro" id="IPR052342">
    <property type="entry name" value="MCH/BMMD"/>
</dbReference>
<accession>A0A2T2X9L8</accession>
<reference evidence="3 4" key="1">
    <citation type="journal article" date="2014" name="BMC Genomics">
        <title>Comparison of environmental and isolate Sulfobacillus genomes reveals diverse carbon, sulfur, nitrogen, and hydrogen metabolisms.</title>
        <authorList>
            <person name="Justice N.B."/>
            <person name="Norman A."/>
            <person name="Brown C.T."/>
            <person name="Singh A."/>
            <person name="Thomas B.C."/>
            <person name="Banfield J.F."/>
        </authorList>
    </citation>
    <scope>NUCLEOTIDE SEQUENCE [LARGE SCALE GENOMIC DNA]</scope>
    <source>
        <strain evidence="3">AMDSBA1</strain>
    </source>
</reference>
<keyword evidence="1" id="KW-0812">Transmembrane</keyword>
<keyword evidence="1" id="KW-0472">Membrane</keyword>
<feature type="transmembrane region" description="Helical" evidence="1">
    <location>
        <begin position="53"/>
        <end position="72"/>
    </location>
</feature>
<evidence type="ECO:0000313" key="3">
    <source>
        <dbReference type="EMBL" id="PSR31180.1"/>
    </source>
</evidence>
<dbReference type="Gene3D" id="3.10.129.10">
    <property type="entry name" value="Hotdog Thioesterase"/>
    <property type="match status" value="1"/>
</dbReference>
<organism evidence="3 4">
    <name type="scientific">Sulfobacillus benefaciens</name>
    <dbReference type="NCBI Taxonomy" id="453960"/>
    <lineage>
        <taxon>Bacteria</taxon>
        <taxon>Bacillati</taxon>
        <taxon>Bacillota</taxon>
        <taxon>Clostridia</taxon>
        <taxon>Eubacteriales</taxon>
        <taxon>Clostridiales Family XVII. Incertae Sedis</taxon>
        <taxon>Sulfobacillus</taxon>
    </lineage>
</organism>
<dbReference type="EMBL" id="PXYT01000004">
    <property type="protein sequence ID" value="PSR31180.1"/>
    <property type="molecule type" value="Genomic_DNA"/>
</dbReference>
<dbReference type="Pfam" id="PF01575">
    <property type="entry name" value="MaoC_dehydratas"/>
    <property type="match status" value="1"/>
</dbReference>
<dbReference type="InterPro" id="IPR029069">
    <property type="entry name" value="HotDog_dom_sf"/>
</dbReference>
<proteinExistence type="predicted"/>
<protein>
    <submittedName>
        <fullName evidence="3">Acyl dehydratase</fullName>
    </submittedName>
</protein>
<evidence type="ECO:0000259" key="2">
    <source>
        <dbReference type="Pfam" id="PF01575"/>
    </source>
</evidence>
<comment type="caution">
    <text evidence="3">The sequence shown here is derived from an EMBL/GenBank/DDBJ whole genome shotgun (WGS) entry which is preliminary data.</text>
</comment>
<dbReference type="Proteomes" id="UP000242699">
    <property type="component" value="Unassembled WGS sequence"/>
</dbReference>
<dbReference type="PANTHER" id="PTHR43664:SF1">
    <property type="entry name" value="BETA-METHYLMALYL-COA DEHYDRATASE"/>
    <property type="match status" value="1"/>
</dbReference>
<gene>
    <name evidence="3" type="ORF">C7B43_03520</name>
</gene>
<dbReference type="SUPFAM" id="SSF54637">
    <property type="entry name" value="Thioesterase/thiol ester dehydrase-isomerase"/>
    <property type="match status" value="1"/>
</dbReference>
<evidence type="ECO:0000313" key="4">
    <source>
        <dbReference type="Proteomes" id="UP000242699"/>
    </source>
</evidence>
<name>A0A2T2X9L8_9FIRM</name>
<sequence length="151" mass="17004">MARTSMYFEDFDVEQTFYSGGRTLTEGEIIAFAHMYDPQTMHIDSEWAKDGPFGGLIASGFQTLGIAWWLFLRMGLVLESMFVGVGVDHLRWTQPVRPGDTLSLTVTIRNKGEVRSGKGLITFGHELKNQNGDTVMTYTSQNLIHCRPPQK</sequence>
<dbReference type="AlphaFoldDB" id="A0A2T2X9L8"/>
<keyword evidence="1" id="KW-1133">Transmembrane helix</keyword>
<feature type="domain" description="MaoC-like" evidence="2">
    <location>
        <begin position="20"/>
        <end position="117"/>
    </location>
</feature>